<dbReference type="InterPro" id="IPR015797">
    <property type="entry name" value="NUDIX_hydrolase-like_dom_sf"/>
</dbReference>
<evidence type="ECO:0000313" key="3">
    <source>
        <dbReference type="EMBL" id="PJA47152.1"/>
    </source>
</evidence>
<reference evidence="4" key="1">
    <citation type="submission" date="2017-09" db="EMBL/GenBank/DDBJ databases">
        <title>Depth-based differentiation of microbial function through sediment-hosted aquifers and enrichment of novel symbionts in the deep terrestrial subsurface.</title>
        <authorList>
            <person name="Probst A.J."/>
            <person name="Ladd B."/>
            <person name="Jarett J.K."/>
            <person name="Geller-Mcgrath D.E."/>
            <person name="Sieber C.M.K."/>
            <person name="Emerson J.B."/>
            <person name="Anantharaman K."/>
            <person name="Thomas B.C."/>
            <person name="Malmstrom R."/>
            <person name="Stieglmeier M."/>
            <person name="Klingl A."/>
            <person name="Woyke T."/>
            <person name="Ryan C.M."/>
            <person name="Banfield J.F."/>
        </authorList>
    </citation>
    <scope>NUCLEOTIDE SEQUENCE [LARGE SCALE GENOMIC DNA]</scope>
</reference>
<dbReference type="Proteomes" id="UP000229749">
    <property type="component" value="Unassembled WGS sequence"/>
</dbReference>
<keyword evidence="1 3" id="KW-0378">Hydrolase</keyword>
<dbReference type="PROSITE" id="PS51462">
    <property type="entry name" value="NUDIX"/>
    <property type="match status" value="1"/>
</dbReference>
<feature type="domain" description="Nudix hydrolase" evidence="2">
    <location>
        <begin position="1"/>
        <end position="151"/>
    </location>
</feature>
<name>A0A2M7XH20_9BACT</name>
<organism evidence="3 4">
    <name type="scientific">Candidatus Uhrbacteria bacterium CG_4_9_14_3_um_filter_36_7</name>
    <dbReference type="NCBI Taxonomy" id="1975033"/>
    <lineage>
        <taxon>Bacteria</taxon>
        <taxon>Candidatus Uhriibacteriota</taxon>
    </lineage>
</organism>
<dbReference type="SUPFAM" id="SSF55811">
    <property type="entry name" value="Nudix"/>
    <property type="match status" value="1"/>
</dbReference>
<evidence type="ECO:0000256" key="1">
    <source>
        <dbReference type="ARBA" id="ARBA00022801"/>
    </source>
</evidence>
<evidence type="ECO:0000259" key="2">
    <source>
        <dbReference type="PROSITE" id="PS51462"/>
    </source>
</evidence>
<protein>
    <submittedName>
        <fullName evidence="3">NUDIX hydrolase</fullName>
    </submittedName>
</protein>
<dbReference type="PANTHER" id="PTHR43736:SF1">
    <property type="entry name" value="DIHYDRONEOPTERIN TRIPHOSPHATE DIPHOSPHATASE"/>
    <property type="match status" value="1"/>
</dbReference>
<dbReference type="PANTHER" id="PTHR43736">
    <property type="entry name" value="ADP-RIBOSE PYROPHOSPHATASE"/>
    <property type="match status" value="1"/>
</dbReference>
<evidence type="ECO:0000313" key="4">
    <source>
        <dbReference type="Proteomes" id="UP000229749"/>
    </source>
</evidence>
<dbReference type="Pfam" id="PF00293">
    <property type="entry name" value="NUDIX"/>
    <property type="match status" value="1"/>
</dbReference>
<gene>
    <name evidence="3" type="ORF">CO172_02960</name>
</gene>
<accession>A0A2M7XH20</accession>
<proteinExistence type="predicted"/>
<dbReference type="InterPro" id="IPR020084">
    <property type="entry name" value="NUDIX_hydrolase_CS"/>
</dbReference>
<dbReference type="InterPro" id="IPR000086">
    <property type="entry name" value="NUDIX_hydrolase_dom"/>
</dbReference>
<dbReference type="PROSITE" id="PS00893">
    <property type="entry name" value="NUDIX_BOX"/>
    <property type="match status" value="1"/>
</dbReference>
<dbReference type="Gene3D" id="3.90.79.10">
    <property type="entry name" value="Nucleoside Triphosphate Pyrophosphohydrolase"/>
    <property type="match status" value="1"/>
</dbReference>
<comment type="caution">
    <text evidence="3">The sequence shown here is derived from an EMBL/GenBank/DDBJ whole genome shotgun (WGS) entry which is preliminary data.</text>
</comment>
<dbReference type="EMBL" id="PFWS01000046">
    <property type="protein sequence ID" value="PJA47152.1"/>
    <property type="molecule type" value="Genomic_DNA"/>
</dbReference>
<dbReference type="GO" id="GO:0016787">
    <property type="term" value="F:hydrolase activity"/>
    <property type="evidence" value="ECO:0007669"/>
    <property type="project" value="UniProtKB-KW"/>
</dbReference>
<sequence length="157" mass="18350">MPHIHEKIDFTVETFIVYKDRVLLRLHDKYKIWLSVGGHIELDEDPNQAAIREVSEEVGLIVHLVGTVPLSESTSENFMELLAPRFLNRHRISPGHEHITFIYFAKSDTDLISPQESEKNQECYWFSYQDLDNPQYNLMPNIKFYAKTALQELGEKT</sequence>
<dbReference type="AlphaFoldDB" id="A0A2M7XH20"/>